<dbReference type="GO" id="GO:0009424">
    <property type="term" value="C:bacterial-type flagellum hook"/>
    <property type="evidence" value="ECO:0007669"/>
    <property type="project" value="InterPro"/>
</dbReference>
<evidence type="ECO:0000313" key="11">
    <source>
        <dbReference type="Proteomes" id="UP000000450"/>
    </source>
</evidence>
<reference evidence="10 11" key="1">
    <citation type="journal article" date="2010" name="J. Bacteriol.">
        <title>Completed genome sequence of the anaerobic iron-oxidizing bacterium Acidovorax ebreus strain TPSY.</title>
        <authorList>
            <person name="Byrne-Bailey K.G."/>
            <person name="Weber K.A."/>
            <person name="Chair A.H."/>
            <person name="Bose S."/>
            <person name="Knox T."/>
            <person name="Spanbauer T.L."/>
            <person name="Chertkov O."/>
            <person name="Coates J.D."/>
        </authorList>
    </citation>
    <scope>NUCLEOTIDE SEQUENCE [LARGE SCALE GENOMIC DNA]</scope>
    <source>
        <strain evidence="10 11">TPSY</strain>
    </source>
</reference>
<keyword evidence="11" id="KW-1185">Reference proteome</keyword>
<protein>
    <recommendedName>
        <fullName evidence="4">Flagellar hook-associated protein 1</fullName>
    </recommendedName>
</protein>
<feature type="domain" description="Flagellar basal-body/hook protein C-terminal" evidence="8">
    <location>
        <begin position="630"/>
        <end position="668"/>
    </location>
</feature>
<evidence type="ECO:0000256" key="2">
    <source>
        <dbReference type="ARBA" id="ARBA00004613"/>
    </source>
</evidence>
<comment type="subcellular location">
    <subcellularLocation>
        <location evidence="1">Bacterial flagellum</location>
    </subcellularLocation>
    <subcellularLocation>
        <location evidence="2">Secreted</location>
    </subcellularLocation>
</comment>
<dbReference type="SUPFAM" id="SSF64518">
    <property type="entry name" value="Phase 1 flagellin"/>
    <property type="match status" value="1"/>
</dbReference>
<keyword evidence="10" id="KW-0969">Cilium</keyword>
<dbReference type="PANTHER" id="PTHR30033:SF1">
    <property type="entry name" value="FLAGELLAR HOOK-ASSOCIATED PROTEIN 1"/>
    <property type="match status" value="1"/>
</dbReference>
<keyword evidence="10" id="KW-0966">Cell projection</keyword>
<dbReference type="GO" id="GO:0005198">
    <property type="term" value="F:structural molecule activity"/>
    <property type="evidence" value="ECO:0007669"/>
    <property type="project" value="InterPro"/>
</dbReference>
<evidence type="ECO:0000256" key="5">
    <source>
        <dbReference type="ARBA" id="ARBA00022525"/>
    </source>
</evidence>
<evidence type="ECO:0000256" key="4">
    <source>
        <dbReference type="ARBA" id="ARBA00016244"/>
    </source>
</evidence>
<evidence type="ECO:0000259" key="8">
    <source>
        <dbReference type="Pfam" id="PF06429"/>
    </source>
</evidence>
<dbReference type="Pfam" id="PF22638">
    <property type="entry name" value="FlgK_D1"/>
    <property type="match status" value="1"/>
</dbReference>
<dbReference type="Gene3D" id="1.20.1330.10">
    <property type="entry name" value="f41 fragment of flagellin, N-terminal domain"/>
    <property type="match status" value="1"/>
</dbReference>
<proteinExistence type="inferred from homology"/>
<evidence type="ECO:0000256" key="1">
    <source>
        <dbReference type="ARBA" id="ARBA00004365"/>
    </source>
</evidence>
<dbReference type="GO" id="GO:0044780">
    <property type="term" value="P:bacterial-type flagellum assembly"/>
    <property type="evidence" value="ECO:0007669"/>
    <property type="project" value="InterPro"/>
</dbReference>
<keyword evidence="10" id="KW-0282">Flagellum</keyword>
<feature type="domain" description="Flagellar hook-associated protein FlgK helical" evidence="9">
    <location>
        <begin position="91"/>
        <end position="327"/>
    </location>
</feature>
<dbReference type="PANTHER" id="PTHR30033">
    <property type="entry name" value="FLAGELLAR HOOK-ASSOCIATED PROTEIN 1"/>
    <property type="match status" value="1"/>
</dbReference>
<dbReference type="EMBL" id="CP001392">
    <property type="protein sequence ID" value="ACM34543.1"/>
    <property type="molecule type" value="Genomic_DNA"/>
</dbReference>
<dbReference type="InterPro" id="IPR002371">
    <property type="entry name" value="FlgK"/>
</dbReference>
<dbReference type="GO" id="GO:0005576">
    <property type="term" value="C:extracellular region"/>
    <property type="evidence" value="ECO:0007669"/>
    <property type="project" value="UniProtKB-SubCell"/>
</dbReference>
<dbReference type="InterPro" id="IPR001444">
    <property type="entry name" value="Flag_bb_rod_N"/>
</dbReference>
<dbReference type="InterPro" id="IPR053927">
    <property type="entry name" value="FlgK_helical"/>
</dbReference>
<sequence length="672" mass="70531">MSLLNVGARALLANQVALQTTGHNIANVSTAGYSRQNVAMETVQGQFTGSGYIGNGVQVATILRNHNELLTRQAAAAQAVQAGDTVRAERLGQLQDVFQGGTSGLGAAITDMLNSLADVVSSPTDITARTVTLTRMDEMAARMRSSAEQLQEIAYSVNEQLQNDATRVNSLAKSIADVNEQIARVKGNGQTPNDLLDKRDQLIRELNQFIQTTQIPADDGTVGVFIGGSQALVLGGKASEVLIAESQQFPGSQLTQLFFKPAGGSPVELNEGMLGGGEVAGLLRFANQDLAEGRNLLGRMALAIGRTMNYQQGMGLTLDGQAGKPLFSEPDKAPGYTSGTAQGFIDFQTPLGTSEFAASDYEVRFTGGPTPTGEVPGQIIRLSDGKTINVANLMASAGTQMDGLTFKFSTAGAVNERVLFKPFASAAANIQALVYSPRELAAANPISSAMGTSNAGSLQLAELKATGQHWDATAGKVVATGVLNLPPAGGVQLTYRDGPPSGFVITGTNDQPLNLPPPAPYTPGTTVVPYVPGEPIRIDGWSITLQGTPKDGDTVTVGDAKLSGDWYTRNAGNASALMALRDVKMFDESTLSDGYAGLMAQVGTRTQSAQYAAKLSDSIASNLEASRTAVSGVNLDEEAARLIQYQQAYQASAKMLQIAQNIFDNLIQTMGR</sequence>
<keyword evidence="5" id="KW-0964">Secreted</keyword>
<dbReference type="KEGG" id="dia:Dtpsy_3110"/>
<organism evidence="10 11">
    <name type="scientific">Acidovorax ebreus (strain TPSY)</name>
    <name type="common">Diaphorobacter sp. (strain TPSY)</name>
    <dbReference type="NCBI Taxonomy" id="535289"/>
    <lineage>
        <taxon>Bacteria</taxon>
        <taxon>Pseudomonadati</taxon>
        <taxon>Pseudomonadota</taxon>
        <taxon>Betaproteobacteria</taxon>
        <taxon>Burkholderiales</taxon>
        <taxon>Comamonadaceae</taxon>
        <taxon>Diaphorobacter</taxon>
    </lineage>
</organism>
<dbReference type="NCBIfam" id="TIGR02492">
    <property type="entry name" value="flgK_ends"/>
    <property type="match status" value="1"/>
</dbReference>
<dbReference type="InterPro" id="IPR010930">
    <property type="entry name" value="Flg_bb/hook_C_dom"/>
</dbReference>
<evidence type="ECO:0000256" key="3">
    <source>
        <dbReference type="ARBA" id="ARBA00009677"/>
    </source>
</evidence>
<dbReference type="RefSeq" id="WP_015914371.1">
    <property type="nucleotide sequence ID" value="NC_011992.1"/>
</dbReference>
<dbReference type="Pfam" id="PF06429">
    <property type="entry name" value="Flg_bbr_C"/>
    <property type="match status" value="1"/>
</dbReference>
<dbReference type="Pfam" id="PF00460">
    <property type="entry name" value="Flg_bb_rod"/>
    <property type="match status" value="1"/>
</dbReference>
<dbReference type="PRINTS" id="PR01005">
    <property type="entry name" value="FLGHOOKAP1"/>
</dbReference>
<comment type="similarity">
    <text evidence="3">Belongs to the flagella basal body rod proteins family.</text>
</comment>
<evidence type="ECO:0000313" key="10">
    <source>
        <dbReference type="EMBL" id="ACM34543.1"/>
    </source>
</evidence>
<gene>
    <name evidence="10" type="ordered locus">Dtpsy_3110</name>
</gene>
<accession>A0A9J9UC95</accession>
<feature type="domain" description="Flagellar basal body rod protein N-terminal" evidence="7">
    <location>
        <begin position="4"/>
        <end position="33"/>
    </location>
</feature>
<evidence type="ECO:0000256" key="6">
    <source>
        <dbReference type="ARBA" id="ARBA00023143"/>
    </source>
</evidence>
<dbReference type="AlphaFoldDB" id="A0A9J9UC95"/>
<name>A0A9J9UC95_ACIET</name>
<evidence type="ECO:0000259" key="7">
    <source>
        <dbReference type="Pfam" id="PF00460"/>
    </source>
</evidence>
<keyword evidence="6" id="KW-0975">Bacterial flagellum</keyword>
<dbReference type="Proteomes" id="UP000000450">
    <property type="component" value="Chromosome"/>
</dbReference>
<evidence type="ECO:0000259" key="9">
    <source>
        <dbReference type="Pfam" id="PF22638"/>
    </source>
</evidence>